<sequence>MNNQRIGHSAHADHADGGQKSRGARGWAITLGILVGLFVIAGVAYAIDVVSNQGKVPRSVSVGGVDISNMERHAAVQKLKKELGGVEDNPVTVKAGDQHAEFIPAEAGLSMDYQAAVDSIDDASLNPIARVYSFFRPMEERSIDTQVDEDALGPQLERLHDELTVEPKNATLELDGAEIKKTPEVIGQSIDDAELNTKVREDWLDPDGVEVAAEEQKPAIGNKAVDELADGDLKRALDGPLKLKGRDDVTAEISPEHIADIVSIREDPEKHSLALDVDAEAAQGIFAETLSSTEKPKRNADIDFSGGKKRVIPHSDGVSLDWENTMDGFPDRVTGSKGREWDAAYTDDPATFTTEDAERASFDDTLGEFTTSGFSKDSGRNIQLVADKVNGAIVAPGDTFSLNGYTGPRGEAQGYVKSGIIIDGHAGEAVGGGISQFATTLYNAEYFAGMGDVAHTPHSYYINRYPAGREATVYEGAIDLAFKNTSKYPVRIETSYTDNDITVRLKGVKTVDVESVNNGRWAQTQPTEMKVPGDECSPSNGNPGFTTSDTRIIRDLKGNELDRQTTTTVYDPQPIVKCS</sequence>
<keyword evidence="2" id="KW-0812">Transmembrane</keyword>
<evidence type="ECO:0000256" key="1">
    <source>
        <dbReference type="SAM" id="MobiDB-lite"/>
    </source>
</evidence>
<dbReference type="Proteomes" id="UP001220064">
    <property type="component" value="Chromosome"/>
</dbReference>
<feature type="domain" description="YoaR-like putative peptidoglycan binding" evidence="3">
    <location>
        <begin position="268"/>
        <end position="339"/>
    </location>
</feature>
<name>A0ABY7U9G4_9CORY</name>
<proteinExistence type="predicted"/>
<accession>A0ABY7U9G4</accession>
<dbReference type="PANTHER" id="PTHR35788:SF1">
    <property type="entry name" value="EXPORTED PROTEIN"/>
    <property type="match status" value="1"/>
</dbReference>
<dbReference type="Pfam" id="PF04294">
    <property type="entry name" value="VanW"/>
    <property type="match status" value="1"/>
</dbReference>
<evidence type="ECO:0000256" key="2">
    <source>
        <dbReference type="SAM" id="Phobius"/>
    </source>
</evidence>
<evidence type="ECO:0000259" key="3">
    <source>
        <dbReference type="Pfam" id="PF12229"/>
    </source>
</evidence>
<dbReference type="EMBL" id="CP063189">
    <property type="protein sequence ID" value="WCZ33325.1"/>
    <property type="molecule type" value="Genomic_DNA"/>
</dbReference>
<feature type="compositionally biased region" description="Basic and acidic residues" evidence="1">
    <location>
        <begin position="10"/>
        <end position="19"/>
    </location>
</feature>
<feature type="compositionally biased region" description="Polar residues" evidence="1">
    <location>
        <begin position="537"/>
        <end position="549"/>
    </location>
</feature>
<keyword evidence="5" id="KW-1185">Reference proteome</keyword>
<organism evidence="4 5">
    <name type="scientific">Corynebacterium massiliense DSM 45435</name>
    <dbReference type="NCBI Taxonomy" id="1121364"/>
    <lineage>
        <taxon>Bacteria</taxon>
        <taxon>Bacillati</taxon>
        <taxon>Actinomycetota</taxon>
        <taxon>Actinomycetes</taxon>
        <taxon>Mycobacteriales</taxon>
        <taxon>Corynebacteriaceae</taxon>
        <taxon>Corynebacterium</taxon>
    </lineage>
</organism>
<keyword evidence="2" id="KW-0472">Membrane</keyword>
<protein>
    <submittedName>
        <fullName evidence="4">VanW like protein</fullName>
    </submittedName>
</protein>
<feature type="transmembrane region" description="Helical" evidence="2">
    <location>
        <begin position="27"/>
        <end position="47"/>
    </location>
</feature>
<evidence type="ECO:0000313" key="4">
    <source>
        <dbReference type="EMBL" id="WCZ33325.1"/>
    </source>
</evidence>
<dbReference type="Pfam" id="PF12229">
    <property type="entry name" value="PG_binding_4"/>
    <property type="match status" value="2"/>
</dbReference>
<dbReference type="InterPro" id="IPR022029">
    <property type="entry name" value="YoaR-like_PG-bd"/>
</dbReference>
<gene>
    <name evidence="4" type="ORF">CMASS_09570</name>
</gene>
<feature type="region of interest" description="Disordered" evidence="1">
    <location>
        <begin position="526"/>
        <end position="549"/>
    </location>
</feature>
<dbReference type="InterPro" id="IPR052913">
    <property type="entry name" value="Glycopeptide_resist_protein"/>
</dbReference>
<dbReference type="PANTHER" id="PTHR35788">
    <property type="entry name" value="EXPORTED PROTEIN-RELATED"/>
    <property type="match status" value="1"/>
</dbReference>
<keyword evidence="2" id="KW-1133">Transmembrane helix</keyword>
<reference evidence="4 5" key="1">
    <citation type="submission" date="2020-10" db="EMBL/GenBank/DDBJ databases">
        <title>Complete genome sequence of Corynebacterium massiliense DSM 45435, type strain of Corynebacterium massiliense.</title>
        <authorList>
            <person name="Busche T."/>
            <person name="Kalinowski J."/>
            <person name="Ruckert C."/>
        </authorList>
    </citation>
    <scope>NUCLEOTIDE SEQUENCE [LARGE SCALE GENOMIC DNA]</scope>
    <source>
        <strain evidence="4 5">DSM 45435</strain>
    </source>
</reference>
<evidence type="ECO:0000313" key="5">
    <source>
        <dbReference type="Proteomes" id="UP001220064"/>
    </source>
</evidence>
<feature type="domain" description="YoaR-like putative peptidoglycan binding" evidence="3">
    <location>
        <begin position="108"/>
        <end position="201"/>
    </location>
</feature>
<dbReference type="InterPro" id="IPR007391">
    <property type="entry name" value="Vancomycin_resist_VanW"/>
</dbReference>
<feature type="region of interest" description="Disordered" evidence="1">
    <location>
        <begin position="1"/>
        <end position="21"/>
    </location>
</feature>